<dbReference type="Pfam" id="PF20669">
    <property type="entry name" value="Exo70_N"/>
    <property type="match status" value="1"/>
</dbReference>
<protein>
    <submittedName>
        <fullName evidence="2">Exocyst complex component 7</fullName>
    </submittedName>
</protein>
<sequence>MVYEDTYRLRQINDLKIQQDLNSINLMKKCLDESKEQTNKMTCLLDGIEIRLSGLHDLIVPVYDSTNTLQIKHSNLQKAVVQLDNILEYYDAVKNLSLVIQAGPGQNINTYLNQMDKLRSAIQYFTINKNKSQKSENEDLWVKGKMNVDREFESYLNKFNVITANVTSDNLDQADSGKLYGPKENDLNQMKNIMEWFKKTEPTHLDKLYEKIINNRSQLILDNLKNIKGKANSLNNSANSAAYNSSHSNSSQFSKRNSLAPQSPGSNLNNSIGDNTDSKRTTLRSRLT</sequence>
<reference evidence="2 3" key="1">
    <citation type="journal article" date="2018" name="Sci. Rep.">
        <title>Genomic signatures of local adaptation to the degree of environmental predictability in rotifers.</title>
        <authorList>
            <person name="Franch-Gras L."/>
            <person name="Hahn C."/>
            <person name="Garcia-Roger E.M."/>
            <person name="Carmona M.J."/>
            <person name="Serra M."/>
            <person name="Gomez A."/>
        </authorList>
    </citation>
    <scope>NUCLEOTIDE SEQUENCE [LARGE SCALE GENOMIC DNA]</scope>
    <source>
        <strain evidence="2">HYR1</strain>
    </source>
</reference>
<comment type="caution">
    <text evidence="2">The sequence shown here is derived from an EMBL/GenBank/DDBJ whole genome shotgun (WGS) entry which is preliminary data.</text>
</comment>
<dbReference type="OrthoDB" id="1922221at2759"/>
<feature type="compositionally biased region" description="Polar residues" evidence="1">
    <location>
        <begin position="259"/>
        <end position="275"/>
    </location>
</feature>
<evidence type="ECO:0000256" key="1">
    <source>
        <dbReference type="SAM" id="MobiDB-lite"/>
    </source>
</evidence>
<evidence type="ECO:0000313" key="2">
    <source>
        <dbReference type="EMBL" id="RNA04882.1"/>
    </source>
</evidence>
<accession>A0A3M7Q0Y4</accession>
<dbReference type="InterPro" id="IPR016159">
    <property type="entry name" value="Cullin_repeat-like_dom_sf"/>
</dbReference>
<dbReference type="SUPFAM" id="SSF74788">
    <property type="entry name" value="Cullin repeat-like"/>
    <property type="match status" value="1"/>
</dbReference>
<proteinExistence type="predicted"/>
<evidence type="ECO:0000313" key="3">
    <source>
        <dbReference type="Proteomes" id="UP000276133"/>
    </source>
</evidence>
<keyword evidence="3" id="KW-1185">Reference proteome</keyword>
<name>A0A3M7Q0Y4_BRAPC</name>
<dbReference type="Proteomes" id="UP000276133">
    <property type="component" value="Unassembled WGS sequence"/>
</dbReference>
<gene>
    <name evidence="2" type="ORF">BpHYR1_015890</name>
</gene>
<dbReference type="STRING" id="10195.A0A3M7Q0Y4"/>
<feature type="region of interest" description="Disordered" evidence="1">
    <location>
        <begin position="238"/>
        <end position="288"/>
    </location>
</feature>
<feature type="compositionally biased region" description="Low complexity" evidence="1">
    <location>
        <begin position="238"/>
        <end position="258"/>
    </location>
</feature>
<dbReference type="Gene3D" id="1.20.1280.170">
    <property type="entry name" value="Exocyst complex component Exo70"/>
    <property type="match status" value="1"/>
</dbReference>
<dbReference type="EMBL" id="REGN01007934">
    <property type="protein sequence ID" value="RNA04882.1"/>
    <property type="molecule type" value="Genomic_DNA"/>
</dbReference>
<dbReference type="AlphaFoldDB" id="A0A3M7Q0Y4"/>
<organism evidence="2 3">
    <name type="scientific">Brachionus plicatilis</name>
    <name type="common">Marine rotifer</name>
    <name type="synonym">Brachionus muelleri</name>
    <dbReference type="NCBI Taxonomy" id="10195"/>
    <lineage>
        <taxon>Eukaryota</taxon>
        <taxon>Metazoa</taxon>
        <taxon>Spiralia</taxon>
        <taxon>Gnathifera</taxon>
        <taxon>Rotifera</taxon>
        <taxon>Eurotatoria</taxon>
        <taxon>Monogononta</taxon>
        <taxon>Pseudotrocha</taxon>
        <taxon>Ploima</taxon>
        <taxon>Brachionidae</taxon>
        <taxon>Brachionus</taxon>
    </lineage>
</organism>